<evidence type="ECO:0000259" key="2">
    <source>
        <dbReference type="Pfam" id="PF00339"/>
    </source>
</evidence>
<dbReference type="AlphaFoldDB" id="A0A9Q1CJ27"/>
<accession>A0A9Q1CJ27</accession>
<dbReference type="InterPro" id="IPR011021">
    <property type="entry name" value="Arrestin-like_N"/>
</dbReference>
<dbReference type="OrthoDB" id="2333384at2759"/>
<dbReference type="Proteomes" id="UP001152320">
    <property type="component" value="Chromosome 3"/>
</dbReference>
<dbReference type="InterPro" id="IPR050357">
    <property type="entry name" value="Arrestin_domain-protein"/>
</dbReference>
<dbReference type="GO" id="GO:0005737">
    <property type="term" value="C:cytoplasm"/>
    <property type="evidence" value="ECO:0007669"/>
    <property type="project" value="TreeGrafter"/>
</dbReference>
<dbReference type="GO" id="GO:0015031">
    <property type="term" value="P:protein transport"/>
    <property type="evidence" value="ECO:0007669"/>
    <property type="project" value="TreeGrafter"/>
</dbReference>
<comment type="caution">
    <text evidence="3">The sequence shown here is derived from an EMBL/GenBank/DDBJ whole genome shotgun (WGS) entry which is preliminary data.</text>
</comment>
<feature type="domain" description="Arrestin-like N-terminal" evidence="2">
    <location>
        <begin position="78"/>
        <end position="115"/>
    </location>
</feature>
<dbReference type="Gene3D" id="2.60.40.640">
    <property type="match status" value="2"/>
</dbReference>
<dbReference type="PANTHER" id="PTHR11188">
    <property type="entry name" value="ARRESTIN DOMAIN CONTAINING PROTEIN"/>
    <property type="match status" value="1"/>
</dbReference>
<comment type="similarity">
    <text evidence="1">Belongs to the arrestin family.</text>
</comment>
<gene>
    <name evidence="3" type="ORF">HOLleu_08525</name>
</gene>
<evidence type="ECO:0000313" key="3">
    <source>
        <dbReference type="EMBL" id="KAJ8045504.1"/>
    </source>
</evidence>
<organism evidence="3 4">
    <name type="scientific">Holothuria leucospilota</name>
    <name type="common">Black long sea cucumber</name>
    <name type="synonym">Mertensiothuria leucospilota</name>
    <dbReference type="NCBI Taxonomy" id="206669"/>
    <lineage>
        <taxon>Eukaryota</taxon>
        <taxon>Metazoa</taxon>
        <taxon>Echinodermata</taxon>
        <taxon>Eleutherozoa</taxon>
        <taxon>Echinozoa</taxon>
        <taxon>Holothuroidea</taxon>
        <taxon>Aspidochirotacea</taxon>
        <taxon>Aspidochirotida</taxon>
        <taxon>Holothuriidae</taxon>
        <taxon>Holothuria</taxon>
    </lineage>
</organism>
<dbReference type="PANTHER" id="PTHR11188:SF176">
    <property type="entry name" value="ARRESTIN DOMAIN-CONTAINING PROTEIN 1"/>
    <property type="match status" value="1"/>
</dbReference>
<dbReference type="InterPro" id="IPR014752">
    <property type="entry name" value="Arrestin-like_C"/>
</dbReference>
<proteinExistence type="inferred from homology"/>
<evidence type="ECO:0000313" key="4">
    <source>
        <dbReference type="Proteomes" id="UP001152320"/>
    </source>
</evidence>
<dbReference type="SUPFAM" id="SSF81296">
    <property type="entry name" value="E set domains"/>
    <property type="match status" value="1"/>
</dbReference>
<protein>
    <submittedName>
        <fullName evidence="3">Arrestin domain-containing protein 3</fullName>
    </submittedName>
</protein>
<dbReference type="Pfam" id="PF00339">
    <property type="entry name" value="Arrestin_N"/>
    <property type="match status" value="1"/>
</dbReference>
<dbReference type="EMBL" id="JAIZAY010000003">
    <property type="protein sequence ID" value="KAJ8045504.1"/>
    <property type="molecule type" value="Genomic_DNA"/>
</dbReference>
<reference evidence="3" key="1">
    <citation type="submission" date="2021-10" db="EMBL/GenBank/DDBJ databases">
        <title>Tropical sea cucumber genome reveals ecological adaptation and Cuvierian tubules defense mechanism.</title>
        <authorList>
            <person name="Chen T."/>
        </authorList>
    </citation>
    <scope>NUCLEOTIDE SEQUENCE</scope>
    <source>
        <strain evidence="3">Nanhai2018</strain>
        <tissue evidence="3">Muscle</tissue>
    </source>
</reference>
<dbReference type="InterPro" id="IPR014756">
    <property type="entry name" value="Ig_E-set"/>
</dbReference>
<keyword evidence="4" id="KW-1185">Reference proteome</keyword>
<sequence>MVCVMGGSASMCEVKIMLDQNYYSPGSVARGHVEIILTKDTHIGDVVAEVTGESIIYSNHRTLCKFEQTIFRSPDLSPAGNHRFPFVFEVPLQGTPSTCHTKDGDVTYLIKAKTSVGKCKREFVVTSHLDELRTEDTDERNFQSSYLRHGGYAIEVMLQKTGYLPGESIPVFLHMSRANPSRLSISPFVTTEFFAAVRCQEQKGFLTSKVCLVRRRILFPRVKRVNMRQNIQVPPDSMPATSFETAFEHPVELNYYLIVKLASKEIQIPIKIGKKRIHEPNLTTARVETWTTV</sequence>
<name>A0A9Q1CJ27_HOLLE</name>
<evidence type="ECO:0000256" key="1">
    <source>
        <dbReference type="ARBA" id="ARBA00005298"/>
    </source>
</evidence>